<evidence type="ECO:0000256" key="1">
    <source>
        <dbReference type="ARBA" id="ARBA00023015"/>
    </source>
</evidence>
<dbReference type="CDD" id="cd17536">
    <property type="entry name" value="REC_YesN-like"/>
    <property type="match status" value="1"/>
</dbReference>
<dbReference type="InterPro" id="IPR011006">
    <property type="entry name" value="CheY-like_superfamily"/>
</dbReference>
<dbReference type="SUPFAM" id="SSF46689">
    <property type="entry name" value="Homeodomain-like"/>
    <property type="match status" value="2"/>
</dbReference>
<sequence>MYKVMLVDDDYPTIEFLSETIDWEALGMELLSSHENGLLAYESAKEEMPDILVTDIGMPKMDGIELTRKMKEMKDNLQVAIISCHNEFSYAQQALKLDVQDYILKESLNPDDLEEILLHCKRQLDRDITKLVEVKQLQHKVKINTDIENQKLLRQLIQGSSKRFLEVLHKQTSYIPVQFSIEDFYKVKENYISEDTLQFAILNVLQEMTEHQQGLKVVCVNFEANKGFIFYPYRVTIKHDNYGELRILLKSLQEALKQFLNIDLAFLIGNETDVETLRPEILSILHNESQLFYARSRAILTIDKQMEREAFNQEIFSYYQEVTSQLKQALFERNLTDFSRYLEKWIQFCIQKQFHPKVVKEWFLRMVLDVNMRLRTMPYLPSNYHVEALQEEVLVLHSIYELQDWLQDYAKKCLDETAQQLKNNYHKDVLEACYYVSHNLHKKLSLDEVAEHLYLNASYFSRLFKKEMQVTFVEYVKQRKVERAKELLEVTDDSVGNICDQLGYDNQSYFIKVFKKLVGCTPLEFRGNKWNGVNAK</sequence>
<dbReference type="InterPro" id="IPR018060">
    <property type="entry name" value="HTH_AraC"/>
</dbReference>
<feature type="modified residue" description="4-aspartylphosphate" evidence="4">
    <location>
        <position position="55"/>
    </location>
</feature>
<evidence type="ECO:0000259" key="6">
    <source>
        <dbReference type="PROSITE" id="PS50110"/>
    </source>
</evidence>
<dbReference type="InterPro" id="IPR018062">
    <property type="entry name" value="HTH_AraC-typ_CS"/>
</dbReference>
<evidence type="ECO:0000259" key="5">
    <source>
        <dbReference type="PROSITE" id="PS01124"/>
    </source>
</evidence>
<dbReference type="Pfam" id="PF00072">
    <property type="entry name" value="Response_reg"/>
    <property type="match status" value="1"/>
</dbReference>
<reference evidence="7 8" key="1">
    <citation type="submission" date="2022-04" db="EMBL/GenBank/DDBJ databases">
        <title>Gracilibacillus sp. isolated from saltern.</title>
        <authorList>
            <person name="Won M."/>
            <person name="Lee C.-M."/>
            <person name="Woen H.-Y."/>
            <person name="Kwon S.-W."/>
        </authorList>
    </citation>
    <scope>NUCLEOTIDE SEQUENCE [LARGE SCALE GENOMIC DNA]</scope>
    <source>
        <strain evidence="7 8">SSWR10-1</strain>
    </source>
</reference>
<dbReference type="PRINTS" id="PR00032">
    <property type="entry name" value="HTHARAC"/>
</dbReference>
<keyword evidence="3" id="KW-0804">Transcription</keyword>
<proteinExistence type="predicted"/>
<evidence type="ECO:0000313" key="7">
    <source>
        <dbReference type="EMBL" id="UOQ48424.1"/>
    </source>
</evidence>
<evidence type="ECO:0000256" key="2">
    <source>
        <dbReference type="ARBA" id="ARBA00023125"/>
    </source>
</evidence>
<keyword evidence="1" id="KW-0805">Transcription regulation</keyword>
<dbReference type="InterPro" id="IPR020449">
    <property type="entry name" value="Tscrpt_reg_AraC-type_HTH"/>
</dbReference>
<protein>
    <submittedName>
        <fullName evidence="7">AraC family transcriptional regulator</fullName>
    </submittedName>
</protein>
<name>A0ABY4EVW9_9BACI</name>
<dbReference type="EMBL" id="CP095072">
    <property type="protein sequence ID" value="UOQ48424.1"/>
    <property type="molecule type" value="Genomic_DNA"/>
</dbReference>
<dbReference type="PANTHER" id="PTHR43280">
    <property type="entry name" value="ARAC-FAMILY TRANSCRIPTIONAL REGULATOR"/>
    <property type="match status" value="1"/>
</dbReference>
<keyword evidence="2" id="KW-0238">DNA-binding</keyword>
<dbReference type="InterPro" id="IPR001789">
    <property type="entry name" value="Sig_transdc_resp-reg_receiver"/>
</dbReference>
<dbReference type="RefSeq" id="WP_244718914.1">
    <property type="nucleotide sequence ID" value="NZ_CP095072.1"/>
</dbReference>
<feature type="domain" description="Response regulatory" evidence="6">
    <location>
        <begin position="3"/>
        <end position="120"/>
    </location>
</feature>
<dbReference type="PROSITE" id="PS50110">
    <property type="entry name" value="RESPONSE_REGULATORY"/>
    <property type="match status" value="1"/>
</dbReference>
<dbReference type="PROSITE" id="PS00041">
    <property type="entry name" value="HTH_ARAC_FAMILY_1"/>
    <property type="match status" value="1"/>
</dbReference>
<evidence type="ECO:0000256" key="4">
    <source>
        <dbReference type="PROSITE-ProRule" id="PRU00169"/>
    </source>
</evidence>
<accession>A0ABY4EVW9</accession>
<dbReference type="Proteomes" id="UP000831782">
    <property type="component" value="Chromosome"/>
</dbReference>
<keyword evidence="4" id="KW-0597">Phosphoprotein</keyword>
<gene>
    <name evidence="7" type="ORF">MUN88_20715</name>
</gene>
<dbReference type="PANTHER" id="PTHR43280:SF10">
    <property type="entry name" value="REGULATORY PROTEIN POCR"/>
    <property type="match status" value="1"/>
</dbReference>
<dbReference type="InterPro" id="IPR009057">
    <property type="entry name" value="Homeodomain-like_sf"/>
</dbReference>
<feature type="domain" description="HTH araC/xylS-type" evidence="5">
    <location>
        <begin position="430"/>
        <end position="528"/>
    </location>
</feature>
<dbReference type="PROSITE" id="PS01124">
    <property type="entry name" value="HTH_ARAC_FAMILY_2"/>
    <property type="match status" value="1"/>
</dbReference>
<dbReference type="Gene3D" id="3.40.50.2300">
    <property type="match status" value="1"/>
</dbReference>
<keyword evidence="8" id="KW-1185">Reference proteome</keyword>
<evidence type="ECO:0000313" key="8">
    <source>
        <dbReference type="Proteomes" id="UP000831782"/>
    </source>
</evidence>
<dbReference type="Pfam" id="PF12833">
    <property type="entry name" value="HTH_18"/>
    <property type="match status" value="1"/>
</dbReference>
<evidence type="ECO:0000256" key="3">
    <source>
        <dbReference type="ARBA" id="ARBA00023163"/>
    </source>
</evidence>
<dbReference type="SMART" id="SM00448">
    <property type="entry name" value="REC"/>
    <property type="match status" value="1"/>
</dbReference>
<dbReference type="SUPFAM" id="SSF52172">
    <property type="entry name" value="CheY-like"/>
    <property type="match status" value="1"/>
</dbReference>
<dbReference type="Gene3D" id="1.10.10.60">
    <property type="entry name" value="Homeodomain-like"/>
    <property type="match status" value="2"/>
</dbReference>
<dbReference type="SMART" id="SM00342">
    <property type="entry name" value="HTH_ARAC"/>
    <property type="match status" value="1"/>
</dbReference>
<organism evidence="7 8">
    <name type="scientific">Gracilibacillus caseinilyticus</name>
    <dbReference type="NCBI Taxonomy" id="2932256"/>
    <lineage>
        <taxon>Bacteria</taxon>
        <taxon>Bacillati</taxon>
        <taxon>Bacillota</taxon>
        <taxon>Bacilli</taxon>
        <taxon>Bacillales</taxon>
        <taxon>Bacillaceae</taxon>
        <taxon>Gracilibacillus</taxon>
    </lineage>
</organism>